<dbReference type="Pfam" id="PF01476">
    <property type="entry name" value="LysM"/>
    <property type="match status" value="1"/>
</dbReference>
<dbReference type="RefSeq" id="WP_111609197.1">
    <property type="nucleotide sequence ID" value="NZ_BMLJ01000038.1"/>
</dbReference>
<organism evidence="4 5">
    <name type="scientific">Marinomonas arctica</name>
    <dbReference type="NCBI Taxonomy" id="383750"/>
    <lineage>
        <taxon>Bacteria</taxon>
        <taxon>Pseudomonadati</taxon>
        <taxon>Pseudomonadota</taxon>
        <taxon>Gammaproteobacteria</taxon>
        <taxon>Oceanospirillales</taxon>
        <taxon>Oceanospirillaceae</taxon>
        <taxon>Marinomonas</taxon>
    </lineage>
</organism>
<dbReference type="PROSITE" id="PS51782">
    <property type="entry name" value="LYSM"/>
    <property type="match status" value="1"/>
</dbReference>
<dbReference type="Gene3D" id="3.10.350.10">
    <property type="entry name" value="LysM domain"/>
    <property type="match status" value="1"/>
</dbReference>
<keyword evidence="2" id="KW-0472">Membrane</keyword>
<dbReference type="OrthoDB" id="5833155at2"/>
<dbReference type="AlphaFoldDB" id="A0A7H1J910"/>
<dbReference type="CDD" id="cd00118">
    <property type="entry name" value="LysM"/>
    <property type="match status" value="1"/>
</dbReference>
<evidence type="ECO:0000256" key="1">
    <source>
        <dbReference type="SAM" id="Coils"/>
    </source>
</evidence>
<feature type="domain" description="LysM" evidence="3">
    <location>
        <begin position="2"/>
        <end position="47"/>
    </location>
</feature>
<keyword evidence="2" id="KW-1133">Transmembrane helix</keyword>
<name>A0A7H1J910_9GAMM</name>
<evidence type="ECO:0000313" key="4">
    <source>
        <dbReference type="EMBL" id="QNT06976.1"/>
    </source>
</evidence>
<dbReference type="SMART" id="SM00257">
    <property type="entry name" value="LysM"/>
    <property type="match status" value="1"/>
</dbReference>
<evidence type="ECO:0000313" key="5">
    <source>
        <dbReference type="Proteomes" id="UP000516370"/>
    </source>
</evidence>
<dbReference type="SUPFAM" id="SSF54106">
    <property type="entry name" value="LysM domain"/>
    <property type="match status" value="1"/>
</dbReference>
<protein>
    <submittedName>
        <fullName evidence="4">LysM peptidoglycan-binding domain-containing protein</fullName>
    </submittedName>
</protein>
<sequence>MKNYIIEAGDTISAIAKANGISQKKLLAANQSISDANDIKVGDQLSIPEKVEDPATQAANAESNSKTDAAVEECPLRADWLTIKPLRYAVAEDDSEINLAEGLTLNSNLPALTQHKYITRQLSDQVVYLYHPEEKYLLQVVYADGKEQGECLFGEPSQEVTAAFPLLKQPKGSKVIMWLTQAPLTQARIDLLKSHPDLIEKAGQKIDFAKAAKGQQADTFALFDVKKYLAELAPNVTSLLEWSASPLETSTDENTFIGDYQSATPDNNYGVCLVDAIGITTDLCREFSIAYEMVMSNMATVQHPFQMAKLTRALINREANKANKATEMDEGRLRVLFGTFPPPELTQSLIVSRFSDEKKNRIFEEKRAEHEASFQEYLNDYKKDVAAQAEKNAQEKKSELEEHINVSEMDELLANKDKAGSEYKKVLEDLAEDWVTWIQDSSRILDLAFSWFDDTDEAQFLLKEHLLAASLNNINAPDKGAEIVAKWVDSLSNQIGQDKDLDSEIKIEGNGAHYFIAMGFGTALITGSSWLNAFNSLAGTTRTEIQKAHEQLLFNTRATPSTEALMQAVTGHLTHLGVKTQGAQALWKNMITNMSWRYGLQFPTYSANLHDVAFDLKASYAAMAAVTLNQPLKQALTQDLRQLRRVGNYVDLLDLEQGTAPGDPFTRNQAKYPKPFAKYLNAAEVYGKNSATLKTVYAKTEKIFSSASQTKLVGIFALGQLFNTIKLYDALEQDNSFKAKADLYTALFGLSTASMALVDTVFSKSFAGQSFTGYMKTTGATALGNKTTNLLKRKKLGETLFRRFEFDVEKQMEMYERIGNKAARFVNGAFRALPAIGALVATFSSWLKLSDDVEQQSAGVVTLSTLSLVANAASATFFITGIFFSGPVLVILGIVLGVLGMAFDFWRDMVADDKLALLLKTSYWGKGQYKYNKDVSSLEEKEEYLGADISDEATRKGILSGLTKELRAFCDYLYKPVAQIVEQTKEGALSVFKIQVEFPQFIKGVSDVTFSITGRRTGVQSVLLATSSTENRWQMNKLKGQLDIKNQTGILTLEVDERTLAPQPIRGAGQMGRRSSNKGMNYTEYNLSLEYDQPAGIPISLTYPKITIDDGGSILAFWRDHTEIEEFHLETAIP</sequence>
<keyword evidence="5" id="KW-1185">Reference proteome</keyword>
<evidence type="ECO:0000259" key="3">
    <source>
        <dbReference type="PROSITE" id="PS51782"/>
    </source>
</evidence>
<feature type="transmembrane region" description="Helical" evidence="2">
    <location>
        <begin position="859"/>
        <end position="882"/>
    </location>
</feature>
<proteinExistence type="predicted"/>
<accession>A0A7H1J910</accession>
<dbReference type="InterPro" id="IPR036779">
    <property type="entry name" value="LysM_dom_sf"/>
</dbReference>
<keyword evidence="1" id="KW-0175">Coiled coil</keyword>
<evidence type="ECO:0000256" key="2">
    <source>
        <dbReference type="SAM" id="Phobius"/>
    </source>
</evidence>
<feature type="coiled-coil region" evidence="1">
    <location>
        <begin position="383"/>
        <end position="429"/>
    </location>
</feature>
<dbReference type="Proteomes" id="UP000516370">
    <property type="component" value="Chromosome"/>
</dbReference>
<gene>
    <name evidence="4" type="ORF">IBG28_04885</name>
</gene>
<dbReference type="KEGG" id="mard:IBG28_04885"/>
<feature type="transmembrane region" description="Helical" evidence="2">
    <location>
        <begin position="828"/>
        <end position="847"/>
    </location>
</feature>
<feature type="transmembrane region" description="Helical" evidence="2">
    <location>
        <begin position="888"/>
        <end position="906"/>
    </location>
</feature>
<keyword evidence="2" id="KW-0812">Transmembrane</keyword>
<reference evidence="4 5" key="1">
    <citation type="submission" date="2020-09" db="EMBL/GenBank/DDBJ databases">
        <title>Complete genome sequence of an Arctic sea ice bacterium Marinomonas arctica BSI20414.</title>
        <authorList>
            <person name="Liao L."/>
            <person name="Chen B."/>
        </authorList>
    </citation>
    <scope>NUCLEOTIDE SEQUENCE [LARGE SCALE GENOMIC DNA]</scope>
    <source>
        <strain evidence="4 5">BSI20414</strain>
    </source>
</reference>
<dbReference type="EMBL" id="CP061081">
    <property type="protein sequence ID" value="QNT06976.1"/>
    <property type="molecule type" value="Genomic_DNA"/>
</dbReference>
<dbReference type="InterPro" id="IPR018392">
    <property type="entry name" value="LysM"/>
</dbReference>